<organism evidence="2 3">
    <name type="scientific">Mesorhizobium liriopis</name>
    <dbReference type="NCBI Taxonomy" id="2953882"/>
    <lineage>
        <taxon>Bacteria</taxon>
        <taxon>Pseudomonadati</taxon>
        <taxon>Pseudomonadota</taxon>
        <taxon>Alphaproteobacteria</taxon>
        <taxon>Hyphomicrobiales</taxon>
        <taxon>Phyllobacteriaceae</taxon>
        <taxon>Mesorhizobium</taxon>
    </lineage>
</organism>
<dbReference type="PIRSF" id="PIRSF021700">
    <property type="entry name" value="3_dmu_93_MTrfase"/>
    <property type="match status" value="1"/>
</dbReference>
<evidence type="ECO:0000259" key="1">
    <source>
        <dbReference type="Pfam" id="PF06983"/>
    </source>
</evidence>
<dbReference type="Proteomes" id="UP001205906">
    <property type="component" value="Unassembled WGS sequence"/>
</dbReference>
<dbReference type="RefSeq" id="WP_252818125.1">
    <property type="nucleotide sequence ID" value="NZ_JAMXQS010000004.1"/>
</dbReference>
<accession>A0ABT1C7G0</accession>
<dbReference type="Gene3D" id="3.10.180.10">
    <property type="entry name" value="2,3-Dihydroxybiphenyl 1,2-Dioxygenase, domain 1"/>
    <property type="match status" value="1"/>
</dbReference>
<reference evidence="2 3" key="1">
    <citation type="submission" date="2022-06" db="EMBL/GenBank/DDBJ databases">
        <title>Mesorhizobium sp. strain RP14 Genome sequencing and assembly.</title>
        <authorList>
            <person name="Kim I."/>
        </authorList>
    </citation>
    <scope>NUCLEOTIDE SEQUENCE [LARGE SCALE GENOMIC DNA]</scope>
    <source>
        <strain evidence="3">RP14(2022)</strain>
    </source>
</reference>
<protein>
    <submittedName>
        <fullName evidence="2">VOC family protein</fullName>
    </submittedName>
</protein>
<gene>
    <name evidence="2" type="ORF">NGM99_08985</name>
</gene>
<evidence type="ECO:0000313" key="3">
    <source>
        <dbReference type="Proteomes" id="UP001205906"/>
    </source>
</evidence>
<name>A0ABT1C7G0_9HYPH</name>
<dbReference type="CDD" id="cd06588">
    <property type="entry name" value="PhnB_like"/>
    <property type="match status" value="1"/>
</dbReference>
<comment type="caution">
    <text evidence="2">The sequence shown here is derived from an EMBL/GenBank/DDBJ whole genome shotgun (WGS) entry which is preliminary data.</text>
</comment>
<sequence length="157" mass="17489">MEKIVTSLWFEKDVEEAVNFYVSLLPNSHVDLIGTLAAETPSGPPGSVKMINFTLMGQPFFAMEAGKLDPFNHAISLTVNCDTQEEIDRLWDALGEGGTVEQCGWLKDRYGVSWQIVPSKIIEMMSDEDQTRARRVAEAMLQMVKFDIAALERAFGG</sequence>
<dbReference type="InterPro" id="IPR029068">
    <property type="entry name" value="Glyas_Bleomycin-R_OHBP_Dase"/>
</dbReference>
<dbReference type="InterPro" id="IPR009725">
    <property type="entry name" value="3_dmu_93_MTrfase"/>
</dbReference>
<feature type="domain" description="PhnB-like" evidence="1">
    <location>
        <begin position="2"/>
        <end position="117"/>
    </location>
</feature>
<evidence type="ECO:0000313" key="2">
    <source>
        <dbReference type="EMBL" id="MCO6049926.1"/>
    </source>
</evidence>
<dbReference type="PANTHER" id="PTHR33990">
    <property type="entry name" value="PROTEIN YJDN-RELATED"/>
    <property type="match status" value="1"/>
</dbReference>
<dbReference type="Pfam" id="PF06983">
    <property type="entry name" value="3-dmu-9_3-mt"/>
    <property type="match status" value="1"/>
</dbReference>
<dbReference type="SUPFAM" id="SSF54593">
    <property type="entry name" value="Glyoxalase/Bleomycin resistance protein/Dihydroxybiphenyl dioxygenase"/>
    <property type="match status" value="1"/>
</dbReference>
<dbReference type="InterPro" id="IPR028973">
    <property type="entry name" value="PhnB-like"/>
</dbReference>
<dbReference type="EMBL" id="JAMXQS010000004">
    <property type="protein sequence ID" value="MCO6049926.1"/>
    <property type="molecule type" value="Genomic_DNA"/>
</dbReference>
<proteinExistence type="predicted"/>
<keyword evidence="3" id="KW-1185">Reference proteome</keyword>